<reference evidence="1" key="1">
    <citation type="journal article" date="2015" name="Nature">
        <title>Complex archaea that bridge the gap between prokaryotes and eukaryotes.</title>
        <authorList>
            <person name="Spang A."/>
            <person name="Saw J.H."/>
            <person name="Jorgensen S.L."/>
            <person name="Zaremba-Niedzwiedzka K."/>
            <person name="Martijn J."/>
            <person name="Lind A.E."/>
            <person name="van Eijk R."/>
            <person name="Schleper C."/>
            <person name="Guy L."/>
            <person name="Ettema T.J."/>
        </authorList>
    </citation>
    <scope>NUCLEOTIDE SEQUENCE</scope>
</reference>
<dbReference type="EMBL" id="LAZR01051016">
    <property type="protein sequence ID" value="KKK86071.1"/>
    <property type="molecule type" value="Genomic_DNA"/>
</dbReference>
<organism evidence="1">
    <name type="scientific">marine sediment metagenome</name>
    <dbReference type="NCBI Taxonomy" id="412755"/>
    <lineage>
        <taxon>unclassified sequences</taxon>
        <taxon>metagenomes</taxon>
        <taxon>ecological metagenomes</taxon>
    </lineage>
</organism>
<feature type="non-terminal residue" evidence="1">
    <location>
        <position position="219"/>
    </location>
</feature>
<proteinExistence type="predicted"/>
<sequence>MANVIGEFVAKIGAETKPFDRGVDRSKQKMSGFRSAFVQHSKAIKVAALAAGAAIVGMGIKSVMTFAKMGDEVQKMAKRTGFSTEALSELRFVAEQSGASLNMLEKAVRKQAKTILDATDGLTTYVRVFDRLGLKAEELIQMKPEEAFFKIANAVAEVENEQIRAATASDLWGGRVGTMLLPMLDAGAQGIADLRQEAHDLGLVFDQLSADKAARLTDA</sequence>
<evidence type="ECO:0008006" key="2">
    <source>
        <dbReference type="Google" id="ProtNLM"/>
    </source>
</evidence>
<evidence type="ECO:0000313" key="1">
    <source>
        <dbReference type="EMBL" id="KKK86071.1"/>
    </source>
</evidence>
<comment type="caution">
    <text evidence="1">The sequence shown here is derived from an EMBL/GenBank/DDBJ whole genome shotgun (WGS) entry which is preliminary data.</text>
</comment>
<protein>
    <recommendedName>
        <fullName evidence="2">Phage tail tape measure protein domain-containing protein</fullName>
    </recommendedName>
</protein>
<gene>
    <name evidence="1" type="ORF">LCGC14_2766890</name>
</gene>
<dbReference type="AlphaFoldDB" id="A0A0F9BNY3"/>
<name>A0A0F9BNY3_9ZZZZ</name>
<accession>A0A0F9BNY3</accession>